<accession>A0AAN5DIJ0</accession>
<gene>
    <name evidence="5" type="ORF">PMAYCL1PPCAC_32949</name>
</gene>
<proteinExistence type="predicted"/>
<keyword evidence="1 4" id="KW-0812">Transmembrane</keyword>
<evidence type="ECO:0000256" key="3">
    <source>
        <dbReference type="ARBA" id="ARBA00023136"/>
    </source>
</evidence>
<name>A0AAN5DIJ0_9BILA</name>
<dbReference type="EMBL" id="BTRK01000006">
    <property type="protein sequence ID" value="GMR62754.1"/>
    <property type="molecule type" value="Genomic_DNA"/>
</dbReference>
<evidence type="ECO:0000256" key="4">
    <source>
        <dbReference type="SAM" id="Phobius"/>
    </source>
</evidence>
<feature type="non-terminal residue" evidence="5">
    <location>
        <position position="104"/>
    </location>
</feature>
<evidence type="ECO:0000313" key="6">
    <source>
        <dbReference type="Proteomes" id="UP001328107"/>
    </source>
</evidence>
<keyword evidence="3 4" id="KW-0472">Membrane</keyword>
<comment type="caution">
    <text evidence="5">The sequence shown here is derived from an EMBL/GenBank/DDBJ whole genome shotgun (WGS) entry which is preliminary data.</text>
</comment>
<feature type="transmembrane region" description="Helical" evidence="4">
    <location>
        <begin position="6"/>
        <end position="37"/>
    </location>
</feature>
<keyword evidence="6" id="KW-1185">Reference proteome</keyword>
<evidence type="ECO:0000313" key="5">
    <source>
        <dbReference type="EMBL" id="GMR62754.1"/>
    </source>
</evidence>
<keyword evidence="2 4" id="KW-1133">Transmembrane helix</keyword>
<reference evidence="6" key="1">
    <citation type="submission" date="2022-10" db="EMBL/GenBank/DDBJ databases">
        <title>Genome assembly of Pristionchus species.</title>
        <authorList>
            <person name="Yoshida K."/>
            <person name="Sommer R.J."/>
        </authorList>
    </citation>
    <scope>NUCLEOTIDE SEQUENCE [LARGE SCALE GENOMIC DNA]</scope>
    <source>
        <strain evidence="6">RS5460</strain>
    </source>
</reference>
<evidence type="ECO:0000256" key="1">
    <source>
        <dbReference type="ARBA" id="ARBA00022692"/>
    </source>
</evidence>
<evidence type="ECO:0000256" key="2">
    <source>
        <dbReference type="ARBA" id="ARBA00022989"/>
    </source>
</evidence>
<organism evidence="5 6">
    <name type="scientific">Pristionchus mayeri</name>
    <dbReference type="NCBI Taxonomy" id="1317129"/>
    <lineage>
        <taxon>Eukaryota</taxon>
        <taxon>Metazoa</taxon>
        <taxon>Ecdysozoa</taxon>
        <taxon>Nematoda</taxon>
        <taxon>Chromadorea</taxon>
        <taxon>Rhabditida</taxon>
        <taxon>Rhabditina</taxon>
        <taxon>Diplogasteromorpha</taxon>
        <taxon>Diplogasteroidea</taxon>
        <taxon>Neodiplogasteridae</taxon>
        <taxon>Pristionchus</taxon>
    </lineage>
</organism>
<dbReference type="Proteomes" id="UP001328107">
    <property type="component" value="Unassembled WGS sequence"/>
</dbReference>
<sequence length="104" mass="11832">GLFGCIALLVMTFAFCGPTGFVGFIYLFSYIIILIVFEKLSDHAYKEVVDADKSGEVALEIFRNVATIQQIAVERHFHRQQPNLSSPSLIRKWRRGKGIPTRSW</sequence>
<dbReference type="GO" id="GO:0005524">
    <property type="term" value="F:ATP binding"/>
    <property type="evidence" value="ECO:0007669"/>
    <property type="project" value="InterPro"/>
</dbReference>
<dbReference type="InterPro" id="IPR036640">
    <property type="entry name" value="ABC1_TM_sf"/>
</dbReference>
<dbReference type="Gene3D" id="1.20.1560.10">
    <property type="entry name" value="ABC transporter type 1, transmembrane domain"/>
    <property type="match status" value="1"/>
</dbReference>
<feature type="non-terminal residue" evidence="5">
    <location>
        <position position="1"/>
    </location>
</feature>
<protein>
    <submittedName>
        <fullName evidence="5">Uncharacterized protein</fullName>
    </submittedName>
</protein>
<dbReference type="SUPFAM" id="SSF90123">
    <property type="entry name" value="ABC transporter transmembrane region"/>
    <property type="match status" value="1"/>
</dbReference>
<dbReference type="GO" id="GO:0016020">
    <property type="term" value="C:membrane"/>
    <property type="evidence" value="ECO:0007669"/>
    <property type="project" value="InterPro"/>
</dbReference>
<dbReference type="AlphaFoldDB" id="A0AAN5DIJ0"/>